<feature type="domain" description="Proteinase inhibitor I42 chagasin" evidence="4">
    <location>
        <begin position="38"/>
        <end position="127"/>
    </location>
</feature>
<name>A0A1L5PV25_PSEPU</name>
<dbReference type="GO" id="GO:0004869">
    <property type="term" value="F:cysteine-type endopeptidase inhibitor activity"/>
    <property type="evidence" value="ECO:0007669"/>
    <property type="project" value="UniProtKB-KW"/>
</dbReference>
<dbReference type="InterPro" id="IPR018990">
    <property type="entry name" value="Prot_inh_I42_chagasin"/>
</dbReference>
<keyword evidence="2" id="KW-0789">Thiol protease inhibitor</keyword>
<evidence type="ECO:0000256" key="1">
    <source>
        <dbReference type="ARBA" id="ARBA00022690"/>
    </source>
</evidence>
<proteinExistence type="predicted"/>
<dbReference type="SUPFAM" id="SSF141066">
    <property type="entry name" value="ICP-like"/>
    <property type="match status" value="1"/>
</dbReference>
<sequence length="130" mass="14057">MTAPRLLVPLSFALISACAQQPTQPVELDAESECPTRLQVGQALILSLPSNPSTGYRWRVEAPASNVLRSLGPEVYSAPEEEDVVGSAGVSTWRYQASDTGDGQLVLVYQQPWAADIAPVQTFDCKIIVR</sequence>
<protein>
    <submittedName>
        <fullName evidence="5">Peptidase inhibitor I42</fullName>
    </submittedName>
</protein>
<keyword evidence="1" id="KW-0646">Protease inhibitor</keyword>
<dbReference type="EMBL" id="CP018743">
    <property type="protein sequence ID" value="APO84030.1"/>
    <property type="molecule type" value="Genomic_DNA"/>
</dbReference>
<feature type="chain" id="PRO_5012634397" evidence="3">
    <location>
        <begin position="20"/>
        <end position="130"/>
    </location>
</feature>
<dbReference type="PROSITE" id="PS51257">
    <property type="entry name" value="PROKAR_LIPOPROTEIN"/>
    <property type="match status" value="1"/>
</dbReference>
<feature type="signal peptide" evidence="3">
    <location>
        <begin position="1"/>
        <end position="19"/>
    </location>
</feature>
<dbReference type="PANTHER" id="PTHR36530:SF1">
    <property type="entry name" value="AMOEBIASIN-1"/>
    <property type="match status" value="1"/>
</dbReference>
<accession>A0A1L5PV25</accession>
<gene>
    <name evidence="5" type="ORF">BL240_22355</name>
</gene>
<keyword evidence="3" id="KW-0732">Signal</keyword>
<dbReference type="Proteomes" id="UP000185146">
    <property type="component" value="Chromosome"/>
</dbReference>
<dbReference type="InterPro" id="IPR052781">
    <property type="entry name" value="Cys_protease_inhibitor_I42"/>
</dbReference>
<dbReference type="Pfam" id="PF09394">
    <property type="entry name" value="Inhibitor_I42"/>
    <property type="match status" value="1"/>
</dbReference>
<dbReference type="InterPro" id="IPR036331">
    <property type="entry name" value="Chagasin-like_sf"/>
</dbReference>
<evidence type="ECO:0000259" key="4">
    <source>
        <dbReference type="Pfam" id="PF09394"/>
    </source>
</evidence>
<evidence type="ECO:0000313" key="5">
    <source>
        <dbReference type="EMBL" id="APO84030.1"/>
    </source>
</evidence>
<dbReference type="AlphaFoldDB" id="A0A1L5PV25"/>
<evidence type="ECO:0000256" key="3">
    <source>
        <dbReference type="SAM" id="SignalP"/>
    </source>
</evidence>
<dbReference type="PANTHER" id="PTHR36530">
    <property type="entry name" value="INHIBITOR OF CYSTEINE PEPTIDASE"/>
    <property type="match status" value="1"/>
</dbReference>
<evidence type="ECO:0000256" key="2">
    <source>
        <dbReference type="ARBA" id="ARBA00022704"/>
    </source>
</evidence>
<dbReference type="Gene3D" id="2.60.40.2020">
    <property type="match status" value="1"/>
</dbReference>
<dbReference type="RefSeq" id="WP_075046169.1">
    <property type="nucleotide sequence ID" value="NZ_CP018743.1"/>
</dbReference>
<reference evidence="5" key="1">
    <citation type="submission" date="2016-12" db="EMBL/GenBank/DDBJ databases">
        <title>Draft Genome Sequence of Mercury Resistant Pseudomonas DRA525.</title>
        <authorList>
            <person name="Drace K.M."/>
        </authorList>
    </citation>
    <scope>NUCLEOTIDE SEQUENCE [LARGE SCALE GENOMIC DNA]</scope>
    <source>
        <strain evidence="5">DRA525</strain>
    </source>
</reference>
<organism evidence="5">
    <name type="scientific">Pseudomonas putida</name>
    <name type="common">Arthrobacter siderocapsulatus</name>
    <dbReference type="NCBI Taxonomy" id="303"/>
    <lineage>
        <taxon>Bacteria</taxon>
        <taxon>Pseudomonadati</taxon>
        <taxon>Pseudomonadota</taxon>
        <taxon>Gammaproteobacteria</taxon>
        <taxon>Pseudomonadales</taxon>
        <taxon>Pseudomonadaceae</taxon>
        <taxon>Pseudomonas</taxon>
    </lineage>
</organism>